<dbReference type="EMBL" id="BMYR01000001">
    <property type="protein sequence ID" value="GGW50661.1"/>
    <property type="molecule type" value="Genomic_DNA"/>
</dbReference>
<comment type="similarity">
    <text evidence="3 7">Belongs to the metallo-beta-lactamase superfamily. Glyoxalase II family.</text>
</comment>
<evidence type="ECO:0000313" key="9">
    <source>
        <dbReference type="EMBL" id="GGW50661.1"/>
    </source>
</evidence>
<dbReference type="Pfam" id="PF16123">
    <property type="entry name" value="HAGH_C"/>
    <property type="match status" value="1"/>
</dbReference>
<sequence>MIEIIPLPAFQDNYIWAITSAQSPWCIVVDPGEASIVEQYLHKTNKHLLAVLITHHHADHTGGLQALKQQWPSLRVIGPAAEAHRIPTLTEQVADLDTLTFAEMALNFHVMAIPGHTAGHIAFYSAPVLFCGDTLFSGGCGRLLEGRFEESAVTMYHSLERLASLPDDTAVYCTHEYTLANLRFAHTVDPTNQALISYQQLCEVKRQNAQATLPSSIGLEKKVNPFLRCKNRDLQLKFKQNTAQALFACLRMAKDQFKS</sequence>
<feature type="binding site" evidence="7">
    <location>
        <position position="175"/>
    </location>
    <ligand>
        <name>Zn(2+)</name>
        <dbReference type="ChEBI" id="CHEBI:29105"/>
        <label>2</label>
    </ligand>
</feature>
<reference evidence="10" key="1">
    <citation type="journal article" date="2019" name="Int. J. Syst. Evol. Microbiol.">
        <title>The Global Catalogue of Microorganisms (GCM) 10K type strain sequencing project: providing services to taxonomists for standard genome sequencing and annotation.</title>
        <authorList>
            <consortium name="The Broad Institute Genomics Platform"/>
            <consortium name="The Broad Institute Genome Sequencing Center for Infectious Disease"/>
            <person name="Wu L."/>
            <person name="Ma J."/>
        </authorList>
    </citation>
    <scope>NUCLEOTIDE SEQUENCE [LARGE SCALE GENOMIC DNA]</scope>
    <source>
        <strain evidence="10">KCTC 23723</strain>
    </source>
</reference>
<feature type="binding site" evidence="7">
    <location>
        <position position="60"/>
    </location>
    <ligand>
        <name>Zn(2+)</name>
        <dbReference type="ChEBI" id="CHEBI:29105"/>
        <label>2</label>
    </ligand>
</feature>
<evidence type="ECO:0000256" key="4">
    <source>
        <dbReference type="ARBA" id="ARBA00022723"/>
    </source>
</evidence>
<accession>A0ABQ2WE30</accession>
<keyword evidence="10" id="KW-1185">Reference proteome</keyword>
<evidence type="ECO:0000259" key="8">
    <source>
        <dbReference type="SMART" id="SM00849"/>
    </source>
</evidence>
<comment type="subunit">
    <text evidence="7">Monomer.</text>
</comment>
<feature type="binding site" evidence="7">
    <location>
        <position position="133"/>
    </location>
    <ligand>
        <name>Zn(2+)</name>
        <dbReference type="ChEBI" id="CHEBI:29105"/>
        <label>2</label>
    </ligand>
</feature>
<feature type="binding site" evidence="7">
    <location>
        <position position="59"/>
    </location>
    <ligand>
        <name>Zn(2+)</name>
        <dbReference type="ChEBI" id="CHEBI:29105"/>
        <label>2</label>
    </ligand>
</feature>
<name>A0ABQ2WE30_9ALTE</name>
<dbReference type="InterPro" id="IPR017782">
    <property type="entry name" value="Hydroxyacylglutathione_Hdrlase"/>
</dbReference>
<feature type="domain" description="Metallo-beta-lactamase" evidence="8">
    <location>
        <begin position="12"/>
        <end position="175"/>
    </location>
</feature>
<evidence type="ECO:0000256" key="3">
    <source>
        <dbReference type="ARBA" id="ARBA00006759"/>
    </source>
</evidence>
<comment type="catalytic activity">
    <reaction evidence="1 7">
        <text>an S-(2-hydroxyacyl)glutathione + H2O = a 2-hydroxy carboxylate + glutathione + H(+)</text>
        <dbReference type="Rhea" id="RHEA:21864"/>
        <dbReference type="ChEBI" id="CHEBI:15377"/>
        <dbReference type="ChEBI" id="CHEBI:15378"/>
        <dbReference type="ChEBI" id="CHEBI:57925"/>
        <dbReference type="ChEBI" id="CHEBI:58896"/>
        <dbReference type="ChEBI" id="CHEBI:71261"/>
        <dbReference type="EC" id="3.1.2.6"/>
    </reaction>
</comment>
<dbReference type="InterPro" id="IPR001279">
    <property type="entry name" value="Metallo-B-lactamas"/>
</dbReference>
<comment type="cofactor">
    <cofactor evidence="7">
        <name>Zn(2+)</name>
        <dbReference type="ChEBI" id="CHEBI:29105"/>
    </cofactor>
    <text evidence="7">Binds 2 Zn(2+) ions per subunit.</text>
</comment>
<dbReference type="SMART" id="SM00849">
    <property type="entry name" value="Lactamase_B"/>
    <property type="match status" value="1"/>
</dbReference>
<gene>
    <name evidence="7 9" type="primary">gloB</name>
    <name evidence="9" type="ORF">GCM10008111_03240</name>
</gene>
<keyword evidence="5 7" id="KW-0378">Hydrolase</keyword>
<organism evidence="9 10">
    <name type="scientific">Alishewanella tabrizica</name>
    <dbReference type="NCBI Taxonomy" id="671278"/>
    <lineage>
        <taxon>Bacteria</taxon>
        <taxon>Pseudomonadati</taxon>
        <taxon>Pseudomonadota</taxon>
        <taxon>Gammaproteobacteria</taxon>
        <taxon>Alteromonadales</taxon>
        <taxon>Alteromonadaceae</taxon>
        <taxon>Alishewanella</taxon>
    </lineage>
</organism>
<dbReference type="InterPro" id="IPR050110">
    <property type="entry name" value="Glyoxalase_II_hydrolase"/>
</dbReference>
<dbReference type="InterPro" id="IPR035680">
    <property type="entry name" value="Clx_II_MBL"/>
</dbReference>
<dbReference type="PANTHER" id="PTHR43705">
    <property type="entry name" value="HYDROXYACYLGLUTATHIONE HYDROLASE"/>
    <property type="match status" value="1"/>
</dbReference>
<keyword evidence="4 7" id="KW-0479">Metal-binding</keyword>
<comment type="function">
    <text evidence="7">Thiolesterase that catalyzes the hydrolysis of S-D-lactoyl-glutathione to form glutathione and D-lactic acid.</text>
</comment>
<dbReference type="NCBIfam" id="TIGR03413">
    <property type="entry name" value="GSH_gloB"/>
    <property type="match status" value="1"/>
</dbReference>
<dbReference type="Proteomes" id="UP000634667">
    <property type="component" value="Unassembled WGS sequence"/>
</dbReference>
<dbReference type="PANTHER" id="PTHR43705:SF1">
    <property type="entry name" value="HYDROXYACYLGLUTATHIONE HYDROLASE GLOB"/>
    <property type="match status" value="1"/>
</dbReference>
<evidence type="ECO:0000256" key="7">
    <source>
        <dbReference type="HAMAP-Rule" id="MF_01374"/>
    </source>
</evidence>
<evidence type="ECO:0000256" key="5">
    <source>
        <dbReference type="ARBA" id="ARBA00022801"/>
    </source>
</evidence>
<dbReference type="InterPro" id="IPR032282">
    <property type="entry name" value="HAGH_C"/>
</dbReference>
<keyword evidence="6 7" id="KW-0862">Zinc</keyword>
<evidence type="ECO:0000256" key="1">
    <source>
        <dbReference type="ARBA" id="ARBA00001623"/>
    </source>
</evidence>
<protein>
    <recommendedName>
        <fullName evidence="7">Hydroxyacylglutathione hydrolase</fullName>
        <ecNumber evidence="7">3.1.2.6</ecNumber>
    </recommendedName>
    <alternativeName>
        <fullName evidence="7">Glyoxalase II</fullName>
        <shortName evidence="7">Glx II</shortName>
    </alternativeName>
</protein>
<dbReference type="PIRSF" id="PIRSF005457">
    <property type="entry name" value="Glx"/>
    <property type="match status" value="1"/>
</dbReference>
<feature type="binding site" evidence="7">
    <location>
        <position position="133"/>
    </location>
    <ligand>
        <name>Zn(2+)</name>
        <dbReference type="ChEBI" id="CHEBI:29105"/>
        <label>1</label>
    </ligand>
</feature>
<feature type="binding site" evidence="7">
    <location>
        <position position="55"/>
    </location>
    <ligand>
        <name>Zn(2+)</name>
        <dbReference type="ChEBI" id="CHEBI:29105"/>
        <label>1</label>
    </ligand>
</feature>
<feature type="binding site" evidence="7">
    <location>
        <position position="116"/>
    </location>
    <ligand>
        <name>Zn(2+)</name>
        <dbReference type="ChEBI" id="CHEBI:29105"/>
        <label>1</label>
    </ligand>
</feature>
<comment type="pathway">
    <text evidence="2 7">Secondary metabolite metabolism; methylglyoxal degradation; (R)-lactate from methylglyoxal: step 2/2.</text>
</comment>
<evidence type="ECO:0000313" key="10">
    <source>
        <dbReference type="Proteomes" id="UP000634667"/>
    </source>
</evidence>
<dbReference type="EC" id="3.1.2.6" evidence="7"/>
<dbReference type="HAMAP" id="MF_01374">
    <property type="entry name" value="Glyoxalase_2"/>
    <property type="match status" value="1"/>
</dbReference>
<evidence type="ECO:0000256" key="6">
    <source>
        <dbReference type="ARBA" id="ARBA00022833"/>
    </source>
</evidence>
<dbReference type="CDD" id="cd07723">
    <property type="entry name" value="hydroxyacylglutathione_hydrolase_MBL-fold"/>
    <property type="match status" value="1"/>
</dbReference>
<dbReference type="GO" id="GO:0016787">
    <property type="term" value="F:hydrolase activity"/>
    <property type="evidence" value="ECO:0007669"/>
    <property type="project" value="UniProtKB-KW"/>
</dbReference>
<comment type="caution">
    <text evidence="9">The sequence shown here is derived from an EMBL/GenBank/DDBJ whole genome shotgun (WGS) entry which is preliminary data.</text>
</comment>
<dbReference type="SUPFAM" id="SSF56281">
    <property type="entry name" value="Metallo-hydrolase/oxidoreductase"/>
    <property type="match status" value="1"/>
</dbReference>
<feature type="binding site" evidence="7">
    <location>
        <position position="57"/>
    </location>
    <ligand>
        <name>Zn(2+)</name>
        <dbReference type="ChEBI" id="CHEBI:29105"/>
        <label>1</label>
    </ligand>
</feature>
<dbReference type="Pfam" id="PF00753">
    <property type="entry name" value="Lactamase_B"/>
    <property type="match status" value="1"/>
</dbReference>
<dbReference type="Gene3D" id="3.60.15.10">
    <property type="entry name" value="Ribonuclease Z/Hydroxyacylglutathione hydrolase-like"/>
    <property type="match status" value="1"/>
</dbReference>
<dbReference type="RefSeq" id="WP_189479780.1">
    <property type="nucleotide sequence ID" value="NZ_BMYR01000001.1"/>
</dbReference>
<evidence type="ECO:0000256" key="2">
    <source>
        <dbReference type="ARBA" id="ARBA00004963"/>
    </source>
</evidence>
<proteinExistence type="inferred from homology"/>
<dbReference type="InterPro" id="IPR036866">
    <property type="entry name" value="RibonucZ/Hydroxyglut_hydro"/>
</dbReference>